<organism evidence="1 2">
    <name type="scientific">Gossypium darwinii</name>
    <name type="common">Darwin's cotton</name>
    <name type="synonym">Gossypium barbadense var. darwinii</name>
    <dbReference type="NCBI Taxonomy" id="34276"/>
    <lineage>
        <taxon>Eukaryota</taxon>
        <taxon>Viridiplantae</taxon>
        <taxon>Streptophyta</taxon>
        <taxon>Embryophyta</taxon>
        <taxon>Tracheophyta</taxon>
        <taxon>Spermatophyta</taxon>
        <taxon>Magnoliopsida</taxon>
        <taxon>eudicotyledons</taxon>
        <taxon>Gunneridae</taxon>
        <taxon>Pentapetalae</taxon>
        <taxon>rosids</taxon>
        <taxon>malvids</taxon>
        <taxon>Malvales</taxon>
        <taxon>Malvaceae</taxon>
        <taxon>Malvoideae</taxon>
        <taxon>Gossypium</taxon>
    </lineage>
</organism>
<gene>
    <name evidence="1" type="ORF">ES288_A03G135100v1</name>
</gene>
<dbReference type="EMBL" id="CM017690">
    <property type="protein sequence ID" value="TYH25004.1"/>
    <property type="molecule type" value="Genomic_DNA"/>
</dbReference>
<dbReference type="Proteomes" id="UP000323506">
    <property type="component" value="Chromosome A03"/>
</dbReference>
<evidence type="ECO:0000313" key="1">
    <source>
        <dbReference type="EMBL" id="TYH25004.1"/>
    </source>
</evidence>
<keyword evidence="2" id="KW-1185">Reference proteome</keyword>
<evidence type="ECO:0000313" key="2">
    <source>
        <dbReference type="Proteomes" id="UP000323506"/>
    </source>
</evidence>
<protein>
    <submittedName>
        <fullName evidence="1">Uncharacterized protein</fullName>
    </submittedName>
</protein>
<dbReference type="AlphaFoldDB" id="A0A5D2H429"/>
<reference evidence="1 2" key="1">
    <citation type="submission" date="2019-06" db="EMBL/GenBank/DDBJ databases">
        <title>WGS assembly of Gossypium darwinii.</title>
        <authorList>
            <person name="Chen Z.J."/>
            <person name="Sreedasyam A."/>
            <person name="Ando A."/>
            <person name="Song Q."/>
            <person name="De L."/>
            <person name="Hulse-Kemp A."/>
            <person name="Ding M."/>
            <person name="Ye W."/>
            <person name="Kirkbride R."/>
            <person name="Jenkins J."/>
            <person name="Plott C."/>
            <person name="Lovell J."/>
            <person name="Lin Y.-M."/>
            <person name="Vaughn R."/>
            <person name="Liu B."/>
            <person name="Li W."/>
            <person name="Simpson S."/>
            <person name="Scheffler B."/>
            <person name="Saski C."/>
            <person name="Grover C."/>
            <person name="Hu G."/>
            <person name="Conover J."/>
            <person name="Carlson J."/>
            <person name="Shu S."/>
            <person name="Boston L."/>
            <person name="Williams M."/>
            <person name="Peterson D."/>
            <person name="Mcgee K."/>
            <person name="Jones D."/>
            <person name="Wendel J."/>
            <person name="Stelly D."/>
            <person name="Grimwood J."/>
            <person name="Schmutz J."/>
        </authorList>
    </citation>
    <scope>NUCLEOTIDE SEQUENCE [LARGE SCALE GENOMIC DNA]</scope>
    <source>
        <strain evidence="1">1808015.09</strain>
    </source>
</reference>
<proteinExistence type="predicted"/>
<sequence>MHLLVFRRMFSWYLINKGQYSHARFGYIHWQDKESMTDSLHRFLGLFLLQSAPFFTPQSHCSYMVLWWVLAVPNELIIRPGKKNFLYFSKSSFLVCV</sequence>
<accession>A0A5D2H429</accession>
<name>A0A5D2H429_GOSDA</name>